<comment type="caution">
    <text evidence="8">Lacks conserved residue(s) required for the propagation of feature annotation.</text>
</comment>
<feature type="binding site" evidence="8">
    <location>
        <position position="274"/>
    </location>
    <ligand>
        <name>sn-glycerol 3-phosphate</name>
        <dbReference type="ChEBI" id="CHEBI:57597"/>
    </ligand>
</feature>
<keyword evidence="8" id="KW-0547">Nucleotide-binding</keyword>
<dbReference type="InterPro" id="IPR006168">
    <property type="entry name" value="G3P_DH_NAD-dep"/>
</dbReference>
<evidence type="ECO:0000313" key="13">
    <source>
        <dbReference type="EMBL" id="GAA4324744.1"/>
    </source>
</evidence>
<feature type="binding site" evidence="8">
    <location>
        <position position="211"/>
    </location>
    <ligand>
        <name>sn-glycerol 3-phosphate</name>
        <dbReference type="ChEBI" id="CHEBI:57597"/>
    </ligand>
</feature>
<comment type="pathway">
    <text evidence="8">Membrane lipid metabolism; glycerophospholipid metabolism.</text>
</comment>
<feature type="binding site" evidence="8">
    <location>
        <position position="156"/>
    </location>
    <ligand>
        <name>sn-glycerol 3-phosphate</name>
        <dbReference type="ChEBI" id="CHEBI:57597"/>
    </ligand>
</feature>
<protein>
    <recommendedName>
        <fullName evidence="8">Glycerol-3-phosphate dehydrogenase [NAD(P)+]</fullName>
        <ecNumber evidence="8">1.1.1.94</ecNumber>
    </recommendedName>
    <alternativeName>
        <fullName evidence="8">NAD(P)(+)-dependent glycerol-3-phosphate dehydrogenase</fullName>
    </alternativeName>
    <alternativeName>
        <fullName evidence="8">NAD(P)H-dependent dihydroxyacetone-phosphate reductase</fullName>
    </alternativeName>
</protein>
<keyword evidence="5 8" id="KW-0443">Lipid metabolism</keyword>
<organism evidence="13 14">
    <name type="scientific">Pigmentiphaga soli</name>
    <dbReference type="NCBI Taxonomy" id="1007095"/>
    <lineage>
        <taxon>Bacteria</taxon>
        <taxon>Pseudomonadati</taxon>
        <taxon>Pseudomonadota</taxon>
        <taxon>Betaproteobacteria</taxon>
        <taxon>Burkholderiales</taxon>
        <taxon>Alcaligenaceae</taxon>
        <taxon>Pigmentiphaga</taxon>
    </lineage>
</organism>
<dbReference type="InterPro" id="IPR011128">
    <property type="entry name" value="G3P_DH_NAD-dep_N"/>
</dbReference>
<keyword evidence="3 8" id="KW-0521">NADP</keyword>
<feature type="binding site" evidence="8">
    <location>
        <position position="276"/>
    </location>
    <ligand>
        <name>sn-glycerol 3-phosphate</name>
        <dbReference type="ChEBI" id="CHEBI:57597"/>
    </ligand>
</feature>
<comment type="subcellular location">
    <subcellularLocation>
        <location evidence="8">Cytoplasm</location>
    </subcellularLocation>
</comment>
<keyword evidence="7 8" id="KW-1208">Phospholipid metabolism</keyword>
<dbReference type="Pfam" id="PF07479">
    <property type="entry name" value="NAD_Gly3P_dh_C"/>
    <property type="match status" value="1"/>
</dbReference>
<feature type="active site" description="Proton acceptor" evidence="8">
    <location>
        <position position="211"/>
    </location>
</feature>
<feature type="binding site" evidence="8">
    <location>
        <position position="160"/>
    </location>
    <ligand>
        <name>NADPH</name>
        <dbReference type="ChEBI" id="CHEBI:57783"/>
    </ligand>
</feature>
<dbReference type="SUPFAM" id="SSF51735">
    <property type="entry name" value="NAD(P)-binding Rossmann-fold domains"/>
    <property type="match status" value="1"/>
</dbReference>
<reference evidence="14" key="1">
    <citation type="journal article" date="2019" name="Int. J. Syst. Evol. Microbiol.">
        <title>The Global Catalogue of Microorganisms (GCM) 10K type strain sequencing project: providing services to taxonomists for standard genome sequencing and annotation.</title>
        <authorList>
            <consortium name="The Broad Institute Genomics Platform"/>
            <consortium name="The Broad Institute Genome Sequencing Center for Infectious Disease"/>
            <person name="Wu L."/>
            <person name="Ma J."/>
        </authorList>
    </citation>
    <scope>NUCLEOTIDE SEQUENCE [LARGE SCALE GENOMIC DNA]</scope>
    <source>
        <strain evidence="14">JCM 17666</strain>
    </source>
</reference>
<feature type="binding site" evidence="8">
    <location>
        <position position="299"/>
    </location>
    <ligand>
        <name>NADPH</name>
        <dbReference type="ChEBI" id="CHEBI:57783"/>
    </ligand>
</feature>
<feature type="binding site" evidence="8">
    <location>
        <position position="275"/>
    </location>
    <ligand>
        <name>sn-glycerol 3-phosphate</name>
        <dbReference type="ChEBI" id="CHEBI:57597"/>
    </ligand>
</feature>
<dbReference type="SUPFAM" id="SSF48179">
    <property type="entry name" value="6-phosphogluconate dehydrogenase C-terminal domain-like"/>
    <property type="match status" value="1"/>
</dbReference>
<feature type="binding site" evidence="8">
    <location>
        <position position="41"/>
    </location>
    <ligand>
        <name>NADPH</name>
        <dbReference type="ChEBI" id="CHEBI:57783"/>
    </ligand>
</feature>
<evidence type="ECO:0000256" key="10">
    <source>
        <dbReference type="RuleBase" id="RU000439"/>
    </source>
</evidence>
<dbReference type="NCBIfam" id="NF000942">
    <property type="entry name" value="PRK00094.1-4"/>
    <property type="match status" value="1"/>
</dbReference>
<feature type="binding site" evidence="8">
    <location>
        <position position="158"/>
    </location>
    <ligand>
        <name>sn-glycerol 3-phosphate</name>
        <dbReference type="ChEBI" id="CHEBI:57597"/>
    </ligand>
</feature>
<evidence type="ECO:0000259" key="11">
    <source>
        <dbReference type="Pfam" id="PF01210"/>
    </source>
</evidence>
<dbReference type="Pfam" id="PF01210">
    <property type="entry name" value="NAD_Gly3P_dh_N"/>
    <property type="match status" value="1"/>
</dbReference>
<feature type="domain" description="Glycerol-3-phosphate dehydrogenase NAD-dependent C-terminal" evidence="12">
    <location>
        <begin position="200"/>
        <end position="340"/>
    </location>
</feature>
<dbReference type="PANTHER" id="PTHR11728:SF1">
    <property type="entry name" value="GLYCEROL-3-PHOSPHATE DEHYDROGENASE [NAD(+)] 2, CHLOROPLASTIC"/>
    <property type="match status" value="1"/>
</dbReference>
<dbReference type="Proteomes" id="UP001501671">
    <property type="component" value="Unassembled WGS sequence"/>
</dbReference>
<feature type="binding site" evidence="8">
    <location>
        <position position="125"/>
    </location>
    <ligand>
        <name>sn-glycerol 3-phosphate</name>
        <dbReference type="ChEBI" id="CHEBI:57597"/>
    </ligand>
</feature>
<feature type="binding site" evidence="8">
    <location>
        <position position="58"/>
    </location>
    <ligand>
        <name>NADPH</name>
        <dbReference type="ChEBI" id="CHEBI:57783"/>
    </ligand>
</feature>
<evidence type="ECO:0000256" key="9">
    <source>
        <dbReference type="RuleBase" id="RU000437"/>
    </source>
</evidence>
<evidence type="ECO:0000256" key="6">
    <source>
        <dbReference type="ARBA" id="ARBA00023209"/>
    </source>
</evidence>
<comment type="caution">
    <text evidence="13">The sequence shown here is derived from an EMBL/GenBank/DDBJ whole genome shotgun (WGS) entry which is preliminary data.</text>
</comment>
<comment type="similarity">
    <text evidence="1 8 9">Belongs to the NAD-dependent glycerol-3-phosphate dehydrogenase family.</text>
</comment>
<feature type="binding site" evidence="8">
    <location>
        <position position="125"/>
    </location>
    <ligand>
        <name>NADPH</name>
        <dbReference type="ChEBI" id="CHEBI:57783"/>
    </ligand>
</feature>
<feature type="binding site" evidence="8">
    <location>
        <position position="301"/>
    </location>
    <ligand>
        <name>NADPH</name>
        <dbReference type="ChEBI" id="CHEBI:57783"/>
    </ligand>
</feature>
<dbReference type="InterPro" id="IPR013328">
    <property type="entry name" value="6PGD_dom2"/>
</dbReference>
<dbReference type="PIRSF" id="PIRSF000114">
    <property type="entry name" value="Glycerol-3-P_dh"/>
    <property type="match status" value="1"/>
</dbReference>
<name>A0ABP8GHY9_9BURK</name>
<accession>A0ABP8GHY9</accession>
<dbReference type="InterPro" id="IPR008927">
    <property type="entry name" value="6-PGluconate_DH-like_C_sf"/>
</dbReference>
<dbReference type="PANTHER" id="PTHR11728">
    <property type="entry name" value="GLYCEROL-3-PHOSPHATE DEHYDROGENASE"/>
    <property type="match status" value="1"/>
</dbReference>
<dbReference type="PRINTS" id="PR00077">
    <property type="entry name" value="GPDHDRGNASE"/>
</dbReference>
<dbReference type="HAMAP" id="MF_00394">
    <property type="entry name" value="NAD_Glyc3P_dehydrog"/>
    <property type="match status" value="1"/>
</dbReference>
<comment type="catalytic activity">
    <reaction evidence="8 10">
        <text>sn-glycerol 3-phosphate + NADP(+) = dihydroxyacetone phosphate + NADPH + H(+)</text>
        <dbReference type="Rhea" id="RHEA:11096"/>
        <dbReference type="ChEBI" id="CHEBI:15378"/>
        <dbReference type="ChEBI" id="CHEBI:57597"/>
        <dbReference type="ChEBI" id="CHEBI:57642"/>
        <dbReference type="ChEBI" id="CHEBI:57783"/>
        <dbReference type="ChEBI" id="CHEBI:58349"/>
        <dbReference type="EC" id="1.1.1.94"/>
    </reaction>
</comment>
<keyword evidence="2 8" id="KW-0444">Lipid biosynthesis</keyword>
<evidence type="ECO:0000256" key="8">
    <source>
        <dbReference type="HAMAP-Rule" id="MF_00394"/>
    </source>
</evidence>
<dbReference type="EMBL" id="BAABFO010000002">
    <property type="protein sequence ID" value="GAA4324744.1"/>
    <property type="molecule type" value="Genomic_DNA"/>
</dbReference>
<evidence type="ECO:0000256" key="1">
    <source>
        <dbReference type="ARBA" id="ARBA00011009"/>
    </source>
</evidence>
<sequence length="355" mass="36182">MPAMQADGKPGLRVGVLGAGSWGTALAAASARAHPTVLWARNPAFADQLARGRENTHYLPGIPLPAALRVTGDLDRLLAHLHGPDAEALVVLAVPMAGLDAACHAVAAGLARHGLAQASVVWACKGIDAVTGRLPHEIAADHFGALPGVSTGVLSGPSFAREVAQGLPVALTVASADPVLRDRVVCALHGGAIRVYGSDDVVGVEVGGALKNVIAIACGIGDGLSMGTNARAALITRGLAEISRLGVALGARAETFTGLTGLGDLILTATGDLSRNRQVGLAIGRGRPLDAILGDMTQVAEGVRCAPAVLALARRHGIDMPITEAVCAVLFDRVPPQEAVSRLLARDPRFEGGDR</sequence>
<proteinExistence type="inferred from homology"/>
<keyword evidence="14" id="KW-1185">Reference proteome</keyword>
<dbReference type="Gene3D" id="1.10.1040.10">
    <property type="entry name" value="N-(1-d-carboxylethyl)-l-norvaline Dehydrogenase, domain 2"/>
    <property type="match status" value="1"/>
</dbReference>
<dbReference type="InterPro" id="IPR006109">
    <property type="entry name" value="G3P_DH_NAD-dep_C"/>
</dbReference>
<gene>
    <name evidence="8" type="primary">gpsA</name>
    <name evidence="13" type="ORF">GCM10023144_06530</name>
</gene>
<evidence type="ECO:0000256" key="7">
    <source>
        <dbReference type="ARBA" id="ARBA00023264"/>
    </source>
</evidence>
<comment type="function">
    <text evidence="8">Catalyzes the reduction of the glycolytic intermediate dihydroxyacetone phosphate (DHAP) to sn-glycerol 3-phosphate (G3P), the key precursor for phospholipid synthesis.</text>
</comment>
<evidence type="ECO:0000256" key="4">
    <source>
        <dbReference type="ARBA" id="ARBA00023002"/>
    </source>
</evidence>
<dbReference type="Gene3D" id="3.40.50.720">
    <property type="entry name" value="NAD(P)-binding Rossmann-like Domain"/>
    <property type="match status" value="1"/>
</dbReference>
<keyword evidence="6 8" id="KW-0594">Phospholipid biosynthesis</keyword>
<dbReference type="PROSITE" id="PS00957">
    <property type="entry name" value="NAD_G3PDH"/>
    <property type="match status" value="1"/>
</dbReference>
<evidence type="ECO:0000256" key="5">
    <source>
        <dbReference type="ARBA" id="ARBA00023098"/>
    </source>
</evidence>
<keyword evidence="8 9" id="KW-0520">NAD</keyword>
<keyword evidence="8" id="KW-0963">Cytoplasm</keyword>
<dbReference type="NCBIfam" id="NF000940">
    <property type="entry name" value="PRK00094.1-2"/>
    <property type="match status" value="1"/>
</dbReference>
<comment type="catalytic activity">
    <reaction evidence="8">
        <text>sn-glycerol 3-phosphate + NAD(+) = dihydroxyacetone phosphate + NADH + H(+)</text>
        <dbReference type="Rhea" id="RHEA:11092"/>
        <dbReference type="ChEBI" id="CHEBI:15378"/>
        <dbReference type="ChEBI" id="CHEBI:57540"/>
        <dbReference type="ChEBI" id="CHEBI:57597"/>
        <dbReference type="ChEBI" id="CHEBI:57642"/>
        <dbReference type="ChEBI" id="CHEBI:57945"/>
        <dbReference type="EC" id="1.1.1.94"/>
    </reaction>
</comment>
<feature type="binding site" evidence="8">
    <location>
        <position position="21"/>
    </location>
    <ligand>
        <name>NADPH</name>
        <dbReference type="ChEBI" id="CHEBI:57783"/>
    </ligand>
</feature>
<evidence type="ECO:0000313" key="14">
    <source>
        <dbReference type="Proteomes" id="UP001501671"/>
    </source>
</evidence>
<keyword evidence="4 8" id="KW-0560">Oxidoreductase</keyword>
<evidence type="ECO:0000256" key="3">
    <source>
        <dbReference type="ARBA" id="ARBA00022857"/>
    </source>
</evidence>
<feature type="binding site" evidence="8">
    <location>
        <position position="22"/>
    </location>
    <ligand>
        <name>NADPH</name>
        <dbReference type="ChEBI" id="CHEBI:57783"/>
    </ligand>
</feature>
<feature type="binding site" evidence="8">
    <location>
        <position position="275"/>
    </location>
    <ligand>
        <name>NADPH</name>
        <dbReference type="ChEBI" id="CHEBI:57783"/>
    </ligand>
</feature>
<feature type="binding site" evidence="8">
    <location>
        <position position="264"/>
    </location>
    <ligand>
        <name>sn-glycerol 3-phosphate</name>
        <dbReference type="ChEBI" id="CHEBI:57597"/>
    </ligand>
</feature>
<evidence type="ECO:0000256" key="2">
    <source>
        <dbReference type="ARBA" id="ARBA00022516"/>
    </source>
</evidence>
<evidence type="ECO:0000259" key="12">
    <source>
        <dbReference type="Pfam" id="PF07479"/>
    </source>
</evidence>
<dbReference type="EC" id="1.1.1.94" evidence="8"/>
<feature type="domain" description="Glycerol-3-phosphate dehydrogenase NAD-dependent N-terminal" evidence="11">
    <location>
        <begin position="14"/>
        <end position="177"/>
    </location>
</feature>
<dbReference type="InterPro" id="IPR036291">
    <property type="entry name" value="NAD(P)-bd_dom_sf"/>
</dbReference>